<keyword evidence="1 5" id="KW-0808">Transferase</keyword>
<dbReference type="RefSeq" id="WP_066397181.1">
    <property type="nucleotide sequence ID" value="NZ_JAGIKZ010000021.1"/>
</dbReference>
<evidence type="ECO:0000259" key="3">
    <source>
        <dbReference type="Pfam" id="PF08541"/>
    </source>
</evidence>
<organism evidence="5 6">
    <name type="scientific">Cytobacillus eiseniae</name>
    <dbReference type="NCBI Taxonomy" id="762947"/>
    <lineage>
        <taxon>Bacteria</taxon>
        <taxon>Bacillati</taxon>
        <taxon>Bacillota</taxon>
        <taxon>Bacilli</taxon>
        <taxon>Bacillales</taxon>
        <taxon>Bacillaceae</taxon>
        <taxon>Cytobacillus</taxon>
    </lineage>
</organism>
<dbReference type="GO" id="GO:0033818">
    <property type="term" value="F:beta-ketoacyl-acyl-carrier-protein synthase III activity"/>
    <property type="evidence" value="ECO:0007669"/>
    <property type="project" value="UniProtKB-EC"/>
</dbReference>
<dbReference type="SUPFAM" id="SSF53901">
    <property type="entry name" value="Thiolase-like"/>
    <property type="match status" value="1"/>
</dbReference>
<name>A0ABS4RHS9_9BACI</name>
<keyword evidence="2 5" id="KW-0012">Acyltransferase</keyword>
<protein>
    <submittedName>
        <fullName evidence="5">3-oxoacyl-[acyl-carrier-protein] synthase-3</fullName>
        <ecNumber evidence="5">2.3.1.180</ecNumber>
    </submittedName>
</protein>
<comment type="caution">
    <text evidence="5">The sequence shown here is derived from an EMBL/GenBank/DDBJ whole genome shotgun (WGS) entry which is preliminary data.</text>
</comment>
<accession>A0ABS4RHS9</accession>
<evidence type="ECO:0000256" key="1">
    <source>
        <dbReference type="ARBA" id="ARBA00022679"/>
    </source>
</evidence>
<evidence type="ECO:0000313" key="6">
    <source>
        <dbReference type="Proteomes" id="UP001519293"/>
    </source>
</evidence>
<keyword evidence="6" id="KW-1185">Reference proteome</keyword>
<sequence length="329" mass="36990">MTSIKIKEIAIYHPENIVTNEFYIEEHKKQGNDVKEFLEDVLGRDKRYVIDQDDENSFTMALKASKHVLEKASMTGDVLDMIVFSSQTPEYLATTNAIQLHHALKAGHHTMVMDSNANCAGMMVAIDQTSRYLLQNEHVHTALVVGSDFNTLMGNPEQAITYGNLGDASCAIILEKTTEDTGFIDSIYHTNSVTHANTFFPRHGLTKTIRGEAKDQSIDWIPFDGDMALAPTYEMMEKILDRNHLSIKDIDAFCLSQFSIANIKRVQSHFDIEDHKIMYIGDQFGYTGTSSPFIALHEGIQTGRIKRGDTVLFWTIGGGFQLACMLFTY</sequence>
<feature type="domain" description="Beta-ketoacyl-[acyl-carrier-protein] synthase III C-terminal" evidence="3">
    <location>
        <begin position="240"/>
        <end position="328"/>
    </location>
</feature>
<dbReference type="InterPro" id="IPR013747">
    <property type="entry name" value="ACP_syn_III_C"/>
</dbReference>
<evidence type="ECO:0000256" key="2">
    <source>
        <dbReference type="ARBA" id="ARBA00023315"/>
    </source>
</evidence>
<dbReference type="PANTHER" id="PTHR34069">
    <property type="entry name" value="3-OXOACYL-[ACYL-CARRIER-PROTEIN] SYNTHASE 3"/>
    <property type="match status" value="1"/>
</dbReference>
<gene>
    <name evidence="5" type="ORF">J2Z40_003039</name>
</gene>
<proteinExistence type="predicted"/>
<dbReference type="EMBL" id="JAGIKZ010000021">
    <property type="protein sequence ID" value="MBP2242465.1"/>
    <property type="molecule type" value="Genomic_DNA"/>
</dbReference>
<dbReference type="Proteomes" id="UP001519293">
    <property type="component" value="Unassembled WGS sequence"/>
</dbReference>
<dbReference type="InterPro" id="IPR016039">
    <property type="entry name" value="Thiolase-like"/>
</dbReference>
<dbReference type="Gene3D" id="3.40.47.10">
    <property type="match status" value="1"/>
</dbReference>
<dbReference type="EC" id="2.3.1.180" evidence="5"/>
<reference evidence="5 6" key="1">
    <citation type="submission" date="2021-03" db="EMBL/GenBank/DDBJ databases">
        <title>Genomic Encyclopedia of Type Strains, Phase IV (KMG-IV): sequencing the most valuable type-strain genomes for metagenomic binning, comparative biology and taxonomic classification.</title>
        <authorList>
            <person name="Goeker M."/>
        </authorList>
    </citation>
    <scope>NUCLEOTIDE SEQUENCE [LARGE SCALE GENOMIC DNA]</scope>
    <source>
        <strain evidence="5 6">DSM 26675</strain>
    </source>
</reference>
<dbReference type="Pfam" id="PF08545">
    <property type="entry name" value="ACP_syn_III"/>
    <property type="match status" value="1"/>
</dbReference>
<dbReference type="Pfam" id="PF08541">
    <property type="entry name" value="ACP_syn_III_C"/>
    <property type="match status" value="1"/>
</dbReference>
<dbReference type="PANTHER" id="PTHR34069:SF2">
    <property type="entry name" value="BETA-KETOACYL-[ACYL-CARRIER-PROTEIN] SYNTHASE III"/>
    <property type="match status" value="1"/>
</dbReference>
<evidence type="ECO:0000313" key="5">
    <source>
        <dbReference type="EMBL" id="MBP2242465.1"/>
    </source>
</evidence>
<dbReference type="InterPro" id="IPR013751">
    <property type="entry name" value="ACP_syn_III_N"/>
</dbReference>
<evidence type="ECO:0000259" key="4">
    <source>
        <dbReference type="Pfam" id="PF08545"/>
    </source>
</evidence>
<feature type="domain" description="Beta-ketoacyl-[acyl-carrier-protein] synthase III N-terminal" evidence="4">
    <location>
        <begin position="113"/>
        <end position="191"/>
    </location>
</feature>